<dbReference type="Gene3D" id="3.40.50.300">
    <property type="entry name" value="P-loop containing nucleotide triphosphate hydrolases"/>
    <property type="match status" value="1"/>
</dbReference>
<dbReference type="PROSITE" id="PS51722">
    <property type="entry name" value="G_TR_2"/>
    <property type="match status" value="1"/>
</dbReference>
<accession>A0AAD5Q7L7</accession>
<feature type="compositionally biased region" description="Low complexity" evidence="6">
    <location>
        <begin position="42"/>
        <end position="62"/>
    </location>
</feature>
<proteinExistence type="inferred from homology"/>
<dbReference type="GO" id="GO:0003924">
    <property type="term" value="F:GTPase activity"/>
    <property type="evidence" value="ECO:0007669"/>
    <property type="project" value="InterPro"/>
</dbReference>
<dbReference type="PANTHER" id="PTHR43381:SF5">
    <property type="entry name" value="TR-TYPE G DOMAIN-CONTAINING PROTEIN"/>
    <property type="match status" value="1"/>
</dbReference>
<dbReference type="GO" id="GO:0003743">
    <property type="term" value="F:translation initiation factor activity"/>
    <property type="evidence" value="ECO:0007669"/>
    <property type="project" value="UniProtKB-KW"/>
</dbReference>
<feature type="region of interest" description="Disordered" evidence="6">
    <location>
        <begin position="452"/>
        <end position="493"/>
    </location>
</feature>
<comment type="caution">
    <text evidence="8">The sequence shown here is derived from an EMBL/GenBank/DDBJ whole genome shotgun (WGS) entry which is preliminary data.</text>
</comment>
<dbReference type="InterPro" id="IPR009000">
    <property type="entry name" value="Transl_B-barrel_sf"/>
</dbReference>
<keyword evidence="3" id="KW-0547">Nucleotide-binding</keyword>
<dbReference type="SUPFAM" id="SSF52540">
    <property type="entry name" value="P-loop containing nucleoside triphosphate hydrolases"/>
    <property type="match status" value="1"/>
</dbReference>
<dbReference type="InterPro" id="IPR005225">
    <property type="entry name" value="Small_GTP-bd"/>
</dbReference>
<comment type="similarity">
    <text evidence="1">Belongs to the TRAFAC class translation factor GTPase superfamily. Classic translation factor GTPase family. IF-2 subfamily.</text>
</comment>
<dbReference type="Gene3D" id="3.40.50.10050">
    <property type="entry name" value="Translation initiation factor IF- 2, domain 3"/>
    <property type="match status" value="1"/>
</dbReference>
<name>A0AAD5Q7L7_PYTIN</name>
<feature type="compositionally biased region" description="Acidic residues" evidence="6">
    <location>
        <begin position="453"/>
        <end position="470"/>
    </location>
</feature>
<evidence type="ECO:0000259" key="7">
    <source>
        <dbReference type="PROSITE" id="PS51722"/>
    </source>
</evidence>
<evidence type="ECO:0000256" key="5">
    <source>
        <dbReference type="ARBA" id="ARBA00023134"/>
    </source>
</evidence>
<dbReference type="InterPro" id="IPR015760">
    <property type="entry name" value="TIF_IF2"/>
</dbReference>
<dbReference type="SUPFAM" id="SSF50447">
    <property type="entry name" value="Translation proteins"/>
    <property type="match status" value="1"/>
</dbReference>
<dbReference type="Proteomes" id="UP001209570">
    <property type="component" value="Unassembled WGS sequence"/>
</dbReference>
<evidence type="ECO:0000313" key="9">
    <source>
        <dbReference type="Proteomes" id="UP001209570"/>
    </source>
</evidence>
<dbReference type="Pfam" id="PF11987">
    <property type="entry name" value="IF-2"/>
    <property type="match status" value="1"/>
</dbReference>
<protein>
    <recommendedName>
        <fullName evidence="7">Tr-type G domain-containing protein</fullName>
    </recommendedName>
</protein>
<feature type="region of interest" description="Disordered" evidence="6">
    <location>
        <begin position="32"/>
        <end position="68"/>
    </location>
</feature>
<dbReference type="EMBL" id="JAKCXM010000083">
    <property type="protein sequence ID" value="KAJ0403359.1"/>
    <property type="molecule type" value="Genomic_DNA"/>
</dbReference>
<keyword evidence="2" id="KW-0396">Initiation factor</keyword>
<gene>
    <name evidence="8" type="ORF">P43SY_007110</name>
</gene>
<dbReference type="Pfam" id="PF00009">
    <property type="entry name" value="GTP_EFTU"/>
    <property type="match status" value="1"/>
</dbReference>
<organism evidence="8 9">
    <name type="scientific">Pythium insidiosum</name>
    <name type="common">Pythiosis disease agent</name>
    <dbReference type="NCBI Taxonomy" id="114742"/>
    <lineage>
        <taxon>Eukaryota</taxon>
        <taxon>Sar</taxon>
        <taxon>Stramenopiles</taxon>
        <taxon>Oomycota</taxon>
        <taxon>Peronosporomycetes</taxon>
        <taxon>Pythiales</taxon>
        <taxon>Pythiaceae</taxon>
        <taxon>Pythium</taxon>
    </lineage>
</organism>
<evidence type="ECO:0000313" key="8">
    <source>
        <dbReference type="EMBL" id="KAJ0403359.1"/>
    </source>
</evidence>
<dbReference type="NCBIfam" id="TIGR00231">
    <property type="entry name" value="small_GTP"/>
    <property type="match status" value="1"/>
</dbReference>
<sequence length="591" mass="64034">MGRPASISSALLPPSALPTPFAGWLTATRGLRAGRRRPPPSAAAHAAAAAPERPAVAASSRRAPQEPPVPSFIRVRELAKLLKLPVDDVVKRVTTRRNRRFHMTLDDDRFEFKTVKEIVLPFELARDVAAQFGRAVRFEDVEPAPLDAAQLRVLRSATGIETATRQPVIAVMGHVDHGKTTLMDTLRQSRIAQSEAHGITQKINICQAQLTPELSAMFLDTPGHFHFYRMRNSAAQLADLVVLMVAADEGCLLQTEESIGAVEDSGLPVVACINKIDIASPDQIAAVREELRSFVALQRCPILEISAKTGANLDGLRDELAALAASARVLAQRQAVVGREVAPQGIVLESLQVKGRGMVLRVLLQHGVLKKQDHFVAGMIHGVVRSLRNADSGKELSHAEPGVVVDVVFANKSKNVDAPIEFGFFALPESHAKRVIEQRQLAMDFAESALPLEDADEEDETVETTQEEDVAASREHEDAADGEDEDASTPTSLAAQGLKPIVVKADGAGSLATIQDTVDEMPGLKTVRLGIGHITAKDVDVAINKDCPIFGFKVRLRRREQKLAAARGVRVVLRSTIHGLLEEITRFQQGT</sequence>
<feature type="domain" description="Tr-type G" evidence="7">
    <location>
        <begin position="164"/>
        <end position="328"/>
    </location>
</feature>
<dbReference type="GO" id="GO:0005525">
    <property type="term" value="F:GTP binding"/>
    <property type="evidence" value="ECO:0007669"/>
    <property type="project" value="UniProtKB-KW"/>
</dbReference>
<dbReference type="AlphaFoldDB" id="A0AAD5Q7L7"/>
<evidence type="ECO:0000256" key="4">
    <source>
        <dbReference type="ARBA" id="ARBA00022917"/>
    </source>
</evidence>
<evidence type="ECO:0000256" key="2">
    <source>
        <dbReference type="ARBA" id="ARBA00022540"/>
    </source>
</evidence>
<keyword evidence="9" id="KW-1185">Reference proteome</keyword>
<keyword evidence="4" id="KW-0648">Protein biosynthesis</keyword>
<evidence type="ECO:0000256" key="6">
    <source>
        <dbReference type="SAM" id="MobiDB-lite"/>
    </source>
</evidence>
<dbReference type="InterPro" id="IPR036925">
    <property type="entry name" value="TIF_IF2_dom3_sf"/>
</dbReference>
<dbReference type="GO" id="GO:0005737">
    <property type="term" value="C:cytoplasm"/>
    <property type="evidence" value="ECO:0007669"/>
    <property type="project" value="TreeGrafter"/>
</dbReference>
<evidence type="ECO:0000256" key="3">
    <source>
        <dbReference type="ARBA" id="ARBA00022741"/>
    </source>
</evidence>
<dbReference type="SUPFAM" id="SSF52156">
    <property type="entry name" value="Initiation factor IF2/eIF5b, domain 3"/>
    <property type="match status" value="1"/>
</dbReference>
<dbReference type="InterPro" id="IPR023115">
    <property type="entry name" value="TIF_IF2_dom3"/>
</dbReference>
<reference evidence="8" key="1">
    <citation type="submission" date="2021-12" db="EMBL/GenBank/DDBJ databases">
        <title>Prjna785345.</title>
        <authorList>
            <person name="Rujirawat T."/>
            <person name="Krajaejun T."/>
        </authorList>
    </citation>
    <scope>NUCLEOTIDE SEQUENCE</scope>
    <source>
        <strain evidence="8">Pi057C3</strain>
    </source>
</reference>
<dbReference type="InterPro" id="IPR000795">
    <property type="entry name" value="T_Tr_GTP-bd_dom"/>
</dbReference>
<evidence type="ECO:0000256" key="1">
    <source>
        <dbReference type="ARBA" id="ARBA00007733"/>
    </source>
</evidence>
<dbReference type="PANTHER" id="PTHR43381">
    <property type="entry name" value="TRANSLATION INITIATION FACTOR IF-2-RELATED"/>
    <property type="match status" value="1"/>
</dbReference>
<dbReference type="InterPro" id="IPR027417">
    <property type="entry name" value="P-loop_NTPase"/>
</dbReference>
<keyword evidence="5" id="KW-0342">GTP-binding</keyword>
<dbReference type="Gene3D" id="2.40.30.10">
    <property type="entry name" value="Translation factors"/>
    <property type="match status" value="1"/>
</dbReference>